<keyword evidence="2" id="KW-1185">Reference proteome</keyword>
<proteinExistence type="predicted"/>
<dbReference type="STRING" id="93625.A0A409XK79"/>
<accession>A0A409XK79</accession>
<reference evidence="1 2" key="1">
    <citation type="journal article" date="2018" name="Evol. Lett.">
        <title>Horizontal gene cluster transfer increased hallucinogenic mushroom diversity.</title>
        <authorList>
            <person name="Reynolds H.T."/>
            <person name="Vijayakumar V."/>
            <person name="Gluck-Thaler E."/>
            <person name="Korotkin H.B."/>
            <person name="Matheny P.B."/>
            <person name="Slot J.C."/>
        </authorList>
    </citation>
    <scope>NUCLEOTIDE SEQUENCE [LARGE SCALE GENOMIC DNA]</scope>
    <source>
        <strain evidence="1 2">2631</strain>
    </source>
</reference>
<dbReference type="AlphaFoldDB" id="A0A409XK79"/>
<dbReference type="Proteomes" id="UP000283269">
    <property type="component" value="Unassembled WGS sequence"/>
</dbReference>
<organism evidence="1 2">
    <name type="scientific">Psilocybe cyanescens</name>
    <dbReference type="NCBI Taxonomy" id="93625"/>
    <lineage>
        <taxon>Eukaryota</taxon>
        <taxon>Fungi</taxon>
        <taxon>Dikarya</taxon>
        <taxon>Basidiomycota</taxon>
        <taxon>Agaricomycotina</taxon>
        <taxon>Agaricomycetes</taxon>
        <taxon>Agaricomycetidae</taxon>
        <taxon>Agaricales</taxon>
        <taxon>Agaricineae</taxon>
        <taxon>Strophariaceae</taxon>
        <taxon>Psilocybe</taxon>
    </lineage>
</organism>
<evidence type="ECO:0000313" key="1">
    <source>
        <dbReference type="EMBL" id="PPQ91131.1"/>
    </source>
</evidence>
<dbReference type="OrthoDB" id="3022857at2759"/>
<name>A0A409XK79_PSICY</name>
<evidence type="ECO:0000313" key="2">
    <source>
        <dbReference type="Proteomes" id="UP000283269"/>
    </source>
</evidence>
<protein>
    <submittedName>
        <fullName evidence="1">Uncharacterized protein</fullName>
    </submittedName>
</protein>
<sequence length="119" mass="13393">MLRINEALKSIHAAGFPTFCDFLEDVLTPHNPSQSSQISQLLLNHGPHLFDLAQQRQPKITNNWIISSHRELVSVQCTALAEHFHPTHLSKVTDILSGFSLKQYLAESERVAPLICQIL</sequence>
<dbReference type="EMBL" id="NHYD01001471">
    <property type="protein sequence ID" value="PPQ91131.1"/>
    <property type="molecule type" value="Genomic_DNA"/>
</dbReference>
<dbReference type="InParanoid" id="A0A409XK79"/>
<gene>
    <name evidence="1" type="ORF">CVT25_013270</name>
</gene>
<comment type="caution">
    <text evidence="1">The sequence shown here is derived from an EMBL/GenBank/DDBJ whole genome shotgun (WGS) entry which is preliminary data.</text>
</comment>